<keyword evidence="1" id="KW-0812">Transmembrane</keyword>
<protein>
    <submittedName>
        <fullName evidence="3">SHOCT domain-containing protein</fullName>
    </submittedName>
</protein>
<name>A0ABS1K772_9MICC</name>
<feature type="domain" description="SHOCT" evidence="2">
    <location>
        <begin position="57"/>
        <end position="83"/>
    </location>
</feature>
<dbReference type="Proteomes" id="UP000639051">
    <property type="component" value="Unassembled WGS sequence"/>
</dbReference>
<feature type="transmembrane region" description="Helical" evidence="1">
    <location>
        <begin position="12"/>
        <end position="36"/>
    </location>
</feature>
<evidence type="ECO:0000313" key="3">
    <source>
        <dbReference type="EMBL" id="MBL0707323.1"/>
    </source>
</evidence>
<gene>
    <name evidence="3" type="ORF">JJE72_17655</name>
</gene>
<dbReference type="EMBL" id="JAERRC010000046">
    <property type="protein sequence ID" value="MBL0707323.1"/>
    <property type="molecule type" value="Genomic_DNA"/>
</dbReference>
<reference evidence="3 4" key="1">
    <citation type="submission" date="2021-01" db="EMBL/GenBank/DDBJ databases">
        <title>Genome public.</title>
        <authorList>
            <person name="Liu C."/>
            <person name="Sun Q."/>
        </authorList>
    </citation>
    <scope>NUCLEOTIDE SEQUENCE [LARGE SCALE GENOMIC DNA]</scope>
    <source>
        <strain evidence="3 4">JC656</strain>
    </source>
</reference>
<evidence type="ECO:0000256" key="1">
    <source>
        <dbReference type="SAM" id="Phobius"/>
    </source>
</evidence>
<keyword evidence="4" id="KW-1185">Reference proteome</keyword>
<dbReference type="Pfam" id="PF09851">
    <property type="entry name" value="SHOCT"/>
    <property type="match status" value="1"/>
</dbReference>
<accession>A0ABS1K772</accession>
<evidence type="ECO:0000259" key="2">
    <source>
        <dbReference type="Pfam" id="PF09851"/>
    </source>
</evidence>
<keyword evidence="1" id="KW-0472">Membrane</keyword>
<keyword evidence="1" id="KW-1133">Transmembrane helix</keyword>
<organism evidence="3 4">
    <name type="scientific">Sinomonas cellulolyticus</name>
    <dbReference type="NCBI Taxonomy" id="2801916"/>
    <lineage>
        <taxon>Bacteria</taxon>
        <taxon>Bacillati</taxon>
        <taxon>Actinomycetota</taxon>
        <taxon>Actinomycetes</taxon>
        <taxon>Micrococcales</taxon>
        <taxon>Micrococcaceae</taxon>
        <taxon>Sinomonas</taxon>
    </lineage>
</organism>
<comment type="caution">
    <text evidence="3">The sequence shown here is derived from an EMBL/GenBank/DDBJ whole genome shotgun (WGS) entry which is preliminary data.</text>
</comment>
<proteinExistence type="predicted"/>
<dbReference type="InterPro" id="IPR018649">
    <property type="entry name" value="SHOCT"/>
</dbReference>
<sequence>MMYGWYGGAGVWGWVVMGIVMLLFWGGVAAVVVLLVRGSRGGWGGRGTYPPGPQQEDPEHILAQRFARGEIDETEYRARLDALRRRP</sequence>
<evidence type="ECO:0000313" key="4">
    <source>
        <dbReference type="Proteomes" id="UP000639051"/>
    </source>
</evidence>